<organism evidence="2 3">
    <name type="scientific">Klebsiella aerogenes</name>
    <name type="common">Enterobacter aerogenes</name>
    <dbReference type="NCBI Taxonomy" id="548"/>
    <lineage>
        <taxon>Bacteria</taxon>
        <taxon>Pseudomonadati</taxon>
        <taxon>Pseudomonadota</taxon>
        <taxon>Gammaproteobacteria</taxon>
        <taxon>Enterobacterales</taxon>
        <taxon>Enterobacteriaceae</taxon>
        <taxon>Klebsiella/Raoultella group</taxon>
        <taxon>Klebsiella</taxon>
    </lineage>
</organism>
<dbReference type="GO" id="GO:0003676">
    <property type="term" value="F:nucleic acid binding"/>
    <property type="evidence" value="ECO:0007669"/>
    <property type="project" value="InterPro"/>
</dbReference>
<dbReference type="InterPro" id="IPR036397">
    <property type="entry name" value="RNaseH_sf"/>
</dbReference>
<gene>
    <name evidence="2" type="ORF">SJ059_31800</name>
</gene>
<accession>A0AAW9EDM2</accession>
<feature type="non-terminal residue" evidence="2">
    <location>
        <position position="83"/>
    </location>
</feature>
<dbReference type="EMBL" id="JAWZZT010001579">
    <property type="protein sequence ID" value="MDX7019012.1"/>
    <property type="molecule type" value="Genomic_DNA"/>
</dbReference>
<evidence type="ECO:0000313" key="3">
    <source>
        <dbReference type="Proteomes" id="UP001279012"/>
    </source>
</evidence>
<comment type="caution">
    <text evidence="2">The sequence shown here is derived from an EMBL/GenBank/DDBJ whole genome shotgun (WGS) entry which is preliminary data.</text>
</comment>
<reference evidence="2" key="1">
    <citation type="submission" date="2023-11" db="EMBL/GenBank/DDBJ databases">
        <title>Detection of rare carbapenemases in Enterobacterales - comparison of two colorimetric and two CIM-based carbapenemase assays.</title>
        <authorList>
            <person name="Schaffarczyk L."/>
            <person name="Noster J."/>
            <person name="Stelzer Y."/>
            <person name="Sattler J."/>
            <person name="Gatermann S."/>
            <person name="Hamprecht A."/>
        </authorList>
    </citation>
    <scope>NUCLEOTIDE SEQUENCE</scope>
    <source>
        <strain evidence="2">CIM-Cont-037</strain>
    </source>
</reference>
<dbReference type="GO" id="GO:0006139">
    <property type="term" value="P:nucleobase-containing compound metabolic process"/>
    <property type="evidence" value="ECO:0007669"/>
    <property type="project" value="InterPro"/>
</dbReference>
<dbReference type="InterPro" id="IPR012337">
    <property type="entry name" value="RNaseH-like_sf"/>
</dbReference>
<dbReference type="SUPFAM" id="SSF53098">
    <property type="entry name" value="Ribonuclease H-like"/>
    <property type="match status" value="1"/>
</dbReference>
<feature type="domain" description="3'-5' exonuclease" evidence="1">
    <location>
        <begin position="6"/>
        <end position="70"/>
    </location>
</feature>
<proteinExistence type="predicted"/>
<dbReference type="Gene3D" id="3.30.420.10">
    <property type="entry name" value="Ribonuclease H-like superfamily/Ribonuclease H"/>
    <property type="match status" value="1"/>
</dbReference>
<evidence type="ECO:0000259" key="1">
    <source>
        <dbReference type="Pfam" id="PF01612"/>
    </source>
</evidence>
<evidence type="ECO:0000313" key="2">
    <source>
        <dbReference type="EMBL" id="MDX7019012.1"/>
    </source>
</evidence>
<name>A0AAW9EDM2_KLEAE</name>
<dbReference type="Proteomes" id="UP001279012">
    <property type="component" value="Unassembled WGS sequence"/>
</dbReference>
<dbReference type="AlphaFoldDB" id="A0AAW9EDM2"/>
<dbReference type="Pfam" id="PF01612">
    <property type="entry name" value="DNA_pol_A_exo1"/>
    <property type="match status" value="1"/>
</dbReference>
<dbReference type="GO" id="GO:0008408">
    <property type="term" value="F:3'-5' exonuclease activity"/>
    <property type="evidence" value="ECO:0007669"/>
    <property type="project" value="InterPro"/>
</dbReference>
<sequence>VLNSVSSRHDMDTLAEKHLNHKTTTFEEIAGKGKGQLTFNQIEVEQATLYAAEDADITLLLHQALYPQIEAIAPLKHVYHDIE</sequence>
<protein>
    <recommendedName>
        <fullName evidence="1">3'-5' exonuclease domain-containing protein</fullName>
    </recommendedName>
</protein>
<dbReference type="InterPro" id="IPR002562">
    <property type="entry name" value="3'-5'_exonuclease_dom"/>
</dbReference>
<feature type="non-terminal residue" evidence="2">
    <location>
        <position position="1"/>
    </location>
</feature>